<accession>A0A1J0HRU9</accession>
<dbReference type="AlphaFoldDB" id="A0A1J0HRU9"/>
<organism evidence="1">
    <name type="scientific">Acinetobacter lwoffii</name>
    <dbReference type="NCBI Taxonomy" id="28090"/>
    <lineage>
        <taxon>Bacteria</taxon>
        <taxon>Pseudomonadati</taxon>
        <taxon>Pseudomonadota</taxon>
        <taxon>Gammaproteobacteria</taxon>
        <taxon>Moraxellales</taxon>
        <taxon>Moraxellaceae</taxon>
        <taxon>Acinetobacter</taxon>
    </lineage>
</organism>
<gene>
    <name evidence="1" type="ORF">ABAC_0007</name>
</gene>
<evidence type="ECO:0000313" key="1">
    <source>
        <dbReference type="EMBL" id="APC57257.1"/>
    </source>
</evidence>
<reference evidence="1" key="1">
    <citation type="journal article" date="2016" name="Biomed. Res. Int.">
        <title>Resistance of Permafrost and Modern Acinetobacter lwoffii Strains to Heavy Metals and Arsenic Revealed by Genome Analysis.</title>
        <authorList>
            <person name="Mindlin S."/>
            <person name="Petrenko A."/>
            <person name="Kurakov A."/>
            <person name="Beletsky A."/>
            <person name="Mardanov A."/>
            <person name="Petrova M."/>
        </authorList>
    </citation>
    <scope>NUCLEOTIDE SEQUENCE</scope>
    <source>
        <strain evidence="1">ED9-5a</strain>
        <plasmid evidence="1">pALWED3.1</plasmid>
    </source>
</reference>
<protein>
    <submittedName>
        <fullName evidence="1">Putative ZnuA-family protein</fullName>
    </submittedName>
</protein>
<keyword evidence="1" id="KW-0614">Plasmid</keyword>
<dbReference type="EMBL" id="KX528687">
    <property type="protein sequence ID" value="APC57257.1"/>
    <property type="molecule type" value="Genomic_DNA"/>
</dbReference>
<sequence length="135" mass="15849">MMAIVQDSKMRYVMMWLVCIISLALCLHSNEHATETSLQEHAYVDVIHTHHHEVNQQHSHHHHEVNQQHSHHHQDTYYEHFSNVASIKEIALILLLLGAQIFDRTQKYALLLASRIFKPPKKIMSFLNHFLIFGV</sequence>
<name>A0A1J0HRU9_ACILW</name>
<dbReference type="RefSeq" id="WP_171265356.1">
    <property type="nucleotide sequence ID" value="NZ_CP083572.1"/>
</dbReference>
<proteinExistence type="predicted"/>
<geneLocation type="plasmid" evidence="1">
    <name>pALWED3.1</name>
</geneLocation>